<evidence type="ECO:0000256" key="2">
    <source>
        <dbReference type="ARBA" id="ARBA00022614"/>
    </source>
</evidence>
<keyword evidence="4" id="KW-0732">Signal</keyword>
<reference evidence="10" key="1">
    <citation type="submission" date="2022-04" db="EMBL/GenBank/DDBJ databases">
        <title>Carnegiea gigantea Genome sequencing and assembly v2.</title>
        <authorList>
            <person name="Copetti D."/>
            <person name="Sanderson M.J."/>
            <person name="Burquez A."/>
            <person name="Wojciechowski M.F."/>
        </authorList>
    </citation>
    <scope>NUCLEOTIDE SEQUENCE</scope>
    <source>
        <strain evidence="10">SGP5-SGP5p</strain>
        <tissue evidence="10">Aerial part</tissue>
    </source>
</reference>
<dbReference type="GO" id="GO:0016020">
    <property type="term" value="C:membrane"/>
    <property type="evidence" value="ECO:0007669"/>
    <property type="project" value="UniProtKB-SubCell"/>
</dbReference>
<keyword evidence="7" id="KW-0472">Membrane</keyword>
<dbReference type="Gene3D" id="3.80.10.10">
    <property type="entry name" value="Ribonuclease Inhibitor"/>
    <property type="match status" value="4"/>
</dbReference>
<dbReference type="Pfam" id="PF00560">
    <property type="entry name" value="LRR_1"/>
    <property type="match status" value="3"/>
</dbReference>
<dbReference type="AlphaFoldDB" id="A0A9Q1QQ79"/>
<dbReference type="EMBL" id="JAKOGI010000010">
    <property type="protein sequence ID" value="KAJ8451213.1"/>
    <property type="molecule type" value="Genomic_DNA"/>
</dbReference>
<keyword evidence="3" id="KW-0812">Transmembrane</keyword>
<evidence type="ECO:0000256" key="8">
    <source>
        <dbReference type="ARBA" id="ARBA00023170"/>
    </source>
</evidence>
<evidence type="ECO:0000256" key="7">
    <source>
        <dbReference type="ARBA" id="ARBA00023136"/>
    </source>
</evidence>
<keyword evidence="8" id="KW-0675">Receptor</keyword>
<gene>
    <name evidence="10" type="ORF">Cgig2_013985</name>
</gene>
<dbReference type="OrthoDB" id="442066at2759"/>
<dbReference type="Proteomes" id="UP001153076">
    <property type="component" value="Unassembled WGS sequence"/>
</dbReference>
<evidence type="ECO:0000256" key="1">
    <source>
        <dbReference type="ARBA" id="ARBA00004479"/>
    </source>
</evidence>
<comment type="subcellular location">
    <subcellularLocation>
        <location evidence="1">Membrane</location>
        <topology evidence="1">Single-pass type I membrane protein</topology>
    </subcellularLocation>
</comment>
<evidence type="ECO:0000256" key="3">
    <source>
        <dbReference type="ARBA" id="ARBA00022692"/>
    </source>
</evidence>
<dbReference type="FunFam" id="3.80.10.10:FF:000041">
    <property type="entry name" value="LRR receptor-like serine/threonine-protein kinase ERECTA"/>
    <property type="match status" value="1"/>
</dbReference>
<keyword evidence="9" id="KW-0325">Glycoprotein</keyword>
<evidence type="ECO:0000313" key="10">
    <source>
        <dbReference type="EMBL" id="KAJ8451213.1"/>
    </source>
</evidence>
<keyword evidence="5" id="KW-0677">Repeat</keyword>
<organism evidence="10 11">
    <name type="scientific">Carnegiea gigantea</name>
    <dbReference type="NCBI Taxonomy" id="171969"/>
    <lineage>
        <taxon>Eukaryota</taxon>
        <taxon>Viridiplantae</taxon>
        <taxon>Streptophyta</taxon>
        <taxon>Embryophyta</taxon>
        <taxon>Tracheophyta</taxon>
        <taxon>Spermatophyta</taxon>
        <taxon>Magnoliopsida</taxon>
        <taxon>eudicotyledons</taxon>
        <taxon>Gunneridae</taxon>
        <taxon>Pentapetalae</taxon>
        <taxon>Caryophyllales</taxon>
        <taxon>Cactineae</taxon>
        <taxon>Cactaceae</taxon>
        <taxon>Cactoideae</taxon>
        <taxon>Echinocereeae</taxon>
        <taxon>Carnegiea</taxon>
    </lineage>
</organism>
<dbReference type="PANTHER" id="PTHR27000:SF679">
    <property type="entry name" value="OS01G0170300 PROTEIN"/>
    <property type="match status" value="1"/>
</dbReference>
<dbReference type="InterPro" id="IPR001611">
    <property type="entry name" value="Leu-rich_rpt"/>
</dbReference>
<dbReference type="InterPro" id="IPR032675">
    <property type="entry name" value="LRR_dom_sf"/>
</dbReference>
<evidence type="ECO:0000256" key="9">
    <source>
        <dbReference type="ARBA" id="ARBA00023180"/>
    </source>
</evidence>
<name>A0A9Q1QQ79_9CARY</name>
<keyword evidence="11" id="KW-1185">Reference proteome</keyword>
<proteinExistence type="predicted"/>
<accession>A0A9Q1QQ79</accession>
<dbReference type="SUPFAM" id="SSF52058">
    <property type="entry name" value="L domain-like"/>
    <property type="match status" value="1"/>
</dbReference>
<keyword evidence="6" id="KW-1133">Transmembrane helix</keyword>
<evidence type="ECO:0000256" key="4">
    <source>
        <dbReference type="ARBA" id="ARBA00022729"/>
    </source>
</evidence>
<evidence type="ECO:0000256" key="5">
    <source>
        <dbReference type="ARBA" id="ARBA00022737"/>
    </source>
</evidence>
<comment type="caution">
    <text evidence="10">The sequence shown here is derived from an EMBL/GenBank/DDBJ whole genome shotgun (WGS) entry which is preliminary data.</text>
</comment>
<keyword evidence="2" id="KW-0433">Leucine-rich repeat</keyword>
<evidence type="ECO:0000313" key="11">
    <source>
        <dbReference type="Proteomes" id="UP001153076"/>
    </source>
</evidence>
<evidence type="ECO:0000256" key="6">
    <source>
        <dbReference type="ARBA" id="ARBA00022989"/>
    </source>
</evidence>
<dbReference type="PANTHER" id="PTHR27000">
    <property type="entry name" value="LEUCINE-RICH REPEAT RECEPTOR-LIKE PROTEIN KINASE FAMILY PROTEIN-RELATED"/>
    <property type="match status" value="1"/>
</dbReference>
<sequence length="453" mass="49870">MVNLSSIVPLTLGNLTSLRSISLSSCGLHDKFPSSIFHLPNLETLGVSQNNNLKGILPDFLSSALGSLDVSWTSFSRSIPSSLGNLGLLDTIHLQGCNFMGALPASLGNLTNLKILQLDENMFTSEIPPSFANLTQLIAFDPSNNNITVGPQRCGLINAGFGRANIHGTITSCVANLTELGHLSGPIPSWIANLTYLRALDLEGNPLISSSTSCVFQLYMKNLQAMVFSHASIRFPSNVNASDQDELEELHLLENKITSRIPLWLLNNNIDTLRVLALSHNAITGFERPQEWFQRSGLTAVSLNNNLLVGSLIFPSATAKVYIASTNKLDGDLRRICNMTSLRRFPTISNNNISGSFRNAWAILGFRGRLPRSLANYKQLKVLDVGRNHIHDTFPSWLGCLPVLHILVLRCNRFHGPGPVKTPDFDVEFTKLRTMDLSHNFHVGLLLFDYIQT</sequence>
<protein>
    <submittedName>
        <fullName evidence="10">Uncharacterized protein</fullName>
    </submittedName>
</protein>